<evidence type="ECO:0000256" key="3">
    <source>
        <dbReference type="ARBA" id="ARBA00022519"/>
    </source>
</evidence>
<feature type="domain" description="POTRA" evidence="10">
    <location>
        <begin position="55"/>
        <end position="125"/>
    </location>
</feature>
<protein>
    <submittedName>
        <fullName evidence="11">FtsQ-type POTRA domain-containing protein</fullName>
    </submittedName>
</protein>
<dbReference type="Gene3D" id="3.10.20.310">
    <property type="entry name" value="membrane protein fhac"/>
    <property type="match status" value="1"/>
</dbReference>
<keyword evidence="8" id="KW-0131">Cell cycle</keyword>
<comment type="caution">
    <text evidence="11">The sequence shown here is derived from an EMBL/GenBank/DDBJ whole genome shotgun (WGS) entry which is preliminary data.</text>
</comment>
<dbReference type="PROSITE" id="PS51779">
    <property type="entry name" value="POTRA"/>
    <property type="match status" value="1"/>
</dbReference>
<evidence type="ECO:0000256" key="5">
    <source>
        <dbReference type="ARBA" id="ARBA00022692"/>
    </source>
</evidence>
<keyword evidence="4" id="KW-0132">Cell division</keyword>
<sequence>MGNSFVYSSDMGSLDMETEEKTKKRDKKLLLIKIIVIILCLVLFAELVLYTLIIPNQRQVTVTFSGLQTYTTEEMYDLLGSEKGKTWMTFDSSAVALRYTNCPWIKSVVVEKHFPSTVHISVQERIPIATTLLNMNGKTVPVCIDETGVLFSAKEGMDVSHLPILSGLPITHFSDGMKLSSEYQSLVFKLAELQQLPQKYLSVISEIHINEPKHGGFDLTLYPIKSNIRILMDRNLSEDSLQYMVVALDVVNSLAADITEIDLRYGSVSYRYR</sequence>
<evidence type="ECO:0000256" key="6">
    <source>
        <dbReference type="ARBA" id="ARBA00022989"/>
    </source>
</evidence>
<dbReference type="GO" id="GO:0090529">
    <property type="term" value="P:cell septum assembly"/>
    <property type="evidence" value="ECO:0007669"/>
    <property type="project" value="InterPro"/>
</dbReference>
<evidence type="ECO:0000256" key="1">
    <source>
        <dbReference type="ARBA" id="ARBA00004370"/>
    </source>
</evidence>
<proteinExistence type="predicted"/>
<evidence type="ECO:0000256" key="9">
    <source>
        <dbReference type="SAM" id="Phobius"/>
    </source>
</evidence>
<reference evidence="11" key="2">
    <citation type="submission" date="2021-04" db="EMBL/GenBank/DDBJ databases">
        <authorList>
            <person name="Gilroy R."/>
        </authorList>
    </citation>
    <scope>NUCLEOTIDE SEQUENCE</scope>
    <source>
        <strain evidence="11">Gambia15-2214</strain>
    </source>
</reference>
<name>A0A9E2L4M6_9SPIR</name>
<dbReference type="InterPro" id="IPR013685">
    <property type="entry name" value="POTRA_FtsQ_type"/>
</dbReference>
<keyword evidence="2" id="KW-1003">Cell membrane</keyword>
<keyword evidence="7 9" id="KW-0472">Membrane</keyword>
<evidence type="ECO:0000313" key="12">
    <source>
        <dbReference type="Proteomes" id="UP000823914"/>
    </source>
</evidence>
<dbReference type="PANTHER" id="PTHR35851:SF1">
    <property type="entry name" value="CELL DIVISION PROTEIN FTSQ"/>
    <property type="match status" value="1"/>
</dbReference>
<keyword evidence="5 9" id="KW-0812">Transmembrane</keyword>
<dbReference type="EMBL" id="JAHLFV010000200">
    <property type="protein sequence ID" value="MBU3850616.1"/>
    <property type="molecule type" value="Genomic_DNA"/>
</dbReference>
<comment type="subcellular location">
    <subcellularLocation>
        <location evidence="1">Membrane</location>
    </subcellularLocation>
</comment>
<dbReference type="InterPro" id="IPR034746">
    <property type="entry name" value="POTRA"/>
</dbReference>
<dbReference type="Pfam" id="PF08478">
    <property type="entry name" value="POTRA_1"/>
    <property type="match status" value="1"/>
</dbReference>
<organism evidence="11 12">
    <name type="scientific">Candidatus Treponema excrementipullorum</name>
    <dbReference type="NCBI Taxonomy" id="2838768"/>
    <lineage>
        <taxon>Bacteria</taxon>
        <taxon>Pseudomonadati</taxon>
        <taxon>Spirochaetota</taxon>
        <taxon>Spirochaetia</taxon>
        <taxon>Spirochaetales</taxon>
        <taxon>Treponemataceae</taxon>
        <taxon>Treponema</taxon>
    </lineage>
</organism>
<evidence type="ECO:0000313" key="11">
    <source>
        <dbReference type="EMBL" id="MBU3850616.1"/>
    </source>
</evidence>
<keyword evidence="6 9" id="KW-1133">Transmembrane helix</keyword>
<evidence type="ECO:0000256" key="7">
    <source>
        <dbReference type="ARBA" id="ARBA00023136"/>
    </source>
</evidence>
<dbReference type="InterPro" id="IPR005548">
    <property type="entry name" value="Cell_div_FtsQ/DivIB_C"/>
</dbReference>
<gene>
    <name evidence="11" type="ORF">IAA16_08625</name>
</gene>
<dbReference type="GO" id="GO:0016020">
    <property type="term" value="C:membrane"/>
    <property type="evidence" value="ECO:0007669"/>
    <property type="project" value="UniProtKB-SubCell"/>
</dbReference>
<keyword evidence="3" id="KW-0997">Cell inner membrane</keyword>
<evidence type="ECO:0000256" key="8">
    <source>
        <dbReference type="ARBA" id="ARBA00023306"/>
    </source>
</evidence>
<dbReference type="AlphaFoldDB" id="A0A9E2L4M6"/>
<evidence type="ECO:0000256" key="2">
    <source>
        <dbReference type="ARBA" id="ARBA00022475"/>
    </source>
</evidence>
<dbReference type="Pfam" id="PF03799">
    <property type="entry name" value="FtsQ_DivIB_C"/>
    <property type="match status" value="1"/>
</dbReference>
<dbReference type="PANTHER" id="PTHR35851">
    <property type="entry name" value="CELL DIVISION PROTEIN FTSQ"/>
    <property type="match status" value="1"/>
</dbReference>
<dbReference type="InterPro" id="IPR026579">
    <property type="entry name" value="FtsQ"/>
</dbReference>
<reference evidence="11" key="1">
    <citation type="journal article" date="2021" name="PeerJ">
        <title>Extensive microbial diversity within the chicken gut microbiome revealed by metagenomics and culture.</title>
        <authorList>
            <person name="Gilroy R."/>
            <person name="Ravi A."/>
            <person name="Getino M."/>
            <person name="Pursley I."/>
            <person name="Horton D.L."/>
            <person name="Alikhan N.F."/>
            <person name="Baker D."/>
            <person name="Gharbi K."/>
            <person name="Hall N."/>
            <person name="Watson M."/>
            <person name="Adriaenssens E.M."/>
            <person name="Foster-Nyarko E."/>
            <person name="Jarju S."/>
            <person name="Secka A."/>
            <person name="Antonio M."/>
            <person name="Oren A."/>
            <person name="Chaudhuri R.R."/>
            <person name="La Ragione R."/>
            <person name="Hildebrand F."/>
            <person name="Pallen M.J."/>
        </authorList>
    </citation>
    <scope>NUCLEOTIDE SEQUENCE</scope>
    <source>
        <strain evidence="11">Gambia15-2214</strain>
    </source>
</reference>
<evidence type="ECO:0000256" key="4">
    <source>
        <dbReference type="ARBA" id="ARBA00022618"/>
    </source>
</evidence>
<accession>A0A9E2L4M6</accession>
<dbReference type="Proteomes" id="UP000823914">
    <property type="component" value="Unassembled WGS sequence"/>
</dbReference>
<evidence type="ECO:0000259" key="10">
    <source>
        <dbReference type="PROSITE" id="PS51779"/>
    </source>
</evidence>
<feature type="transmembrane region" description="Helical" evidence="9">
    <location>
        <begin position="30"/>
        <end position="53"/>
    </location>
</feature>